<dbReference type="InterPro" id="IPR036812">
    <property type="entry name" value="NAD(P)_OxRdtase_dom_sf"/>
</dbReference>
<protein>
    <submittedName>
        <fullName evidence="2">Aldo/keto reductase</fullName>
    </submittedName>
</protein>
<dbReference type="InterPro" id="IPR023210">
    <property type="entry name" value="NADP_OxRdtase_dom"/>
</dbReference>
<gene>
    <name evidence="2" type="ORF">FJR45_01715</name>
</gene>
<dbReference type="PANTHER" id="PTHR43312:SF1">
    <property type="entry name" value="NADP-DEPENDENT OXIDOREDUCTASE DOMAIN-CONTAINING PROTEIN"/>
    <property type="match status" value="1"/>
</dbReference>
<sequence length="414" mass="48060">MSTFAFGTYRVTDENPLHIEALKEAVYAGVELIDTSTNYTDGGAERAIGKVLRSVPDAIRDKIKIVSKYGYIQGSNLLAHKEMPFEDVVEFSEHCYHSIAKSFLKKQLGASLERLQMRRIDCYLIHNPEYFLLDALNKGKNRDEVLDEMYQRIYEAFVGLEEEVKEGRINSYGISSNSFAKPEEDLEFLPYESLLTLAQNAADEAGNKQHSFTTVQLPINKVEREGLKCAAWAKKNGLRVLANRPLNVQKNKLMHRLADYDESREYYTYLNELLQACDNDLLKPLYNLIEQMDENKHKFGWVGEYDTFLHSQIIPHIREALKKLEPDSLDELLRFVDLFLQEYRTMVAYECSKRVRSELKEEFQECHKKAQVCALEFLYKQDVIDYILVGMRKPSYVQEVMALKDELNNNFMTC</sequence>
<dbReference type="RefSeq" id="WP_193151074.1">
    <property type="nucleotide sequence ID" value="NZ_CP041235.1"/>
</dbReference>
<keyword evidence="3" id="KW-1185">Reference proteome</keyword>
<dbReference type="Proteomes" id="UP000593719">
    <property type="component" value="Chromosome"/>
</dbReference>
<evidence type="ECO:0000313" key="3">
    <source>
        <dbReference type="Proteomes" id="UP000593719"/>
    </source>
</evidence>
<accession>A0A7M1AZ12</accession>
<feature type="domain" description="NADP-dependent oxidoreductase" evidence="1">
    <location>
        <begin position="6"/>
        <end position="401"/>
    </location>
</feature>
<dbReference type="SUPFAM" id="SSF51430">
    <property type="entry name" value="NAD(P)-linked oxidoreductase"/>
    <property type="match status" value="1"/>
</dbReference>
<dbReference type="Pfam" id="PF00248">
    <property type="entry name" value="Aldo_ket_red"/>
    <property type="match status" value="1"/>
</dbReference>
<dbReference type="PANTHER" id="PTHR43312">
    <property type="entry name" value="D-THREO-ALDOSE 1-DEHYDROGENASE"/>
    <property type="match status" value="1"/>
</dbReference>
<dbReference type="AlphaFoldDB" id="A0A7M1AZ12"/>
<reference evidence="2 3" key="1">
    <citation type="submission" date="2019-06" db="EMBL/GenBank/DDBJ databases">
        <title>Sulfurimonas gotlandica sp. nov., a chemoautotrophic and psychrotolerant epsilonproteobacterium isolated from a pelagic redoxcline, and an emended description of the genus Sulfurimonas.</title>
        <authorList>
            <person name="Wang S."/>
            <person name="Jiang L."/>
            <person name="Shao Z."/>
        </authorList>
    </citation>
    <scope>NUCLEOTIDE SEQUENCE [LARGE SCALE GENOMIC DNA]</scope>
    <source>
        <strain evidence="2 3">S2-6</strain>
    </source>
</reference>
<dbReference type="CDD" id="cd19099">
    <property type="entry name" value="AKR_unchar"/>
    <property type="match status" value="1"/>
</dbReference>
<name>A0A7M1AZ12_9BACT</name>
<dbReference type="Gene3D" id="3.20.20.100">
    <property type="entry name" value="NADP-dependent oxidoreductase domain"/>
    <property type="match status" value="1"/>
</dbReference>
<dbReference type="KEGG" id="ssei:FJR45_01715"/>
<dbReference type="EMBL" id="CP041235">
    <property type="protein sequence ID" value="QOP42737.1"/>
    <property type="molecule type" value="Genomic_DNA"/>
</dbReference>
<evidence type="ECO:0000259" key="1">
    <source>
        <dbReference type="Pfam" id="PF00248"/>
    </source>
</evidence>
<organism evidence="2 3">
    <name type="scientific">Sulfurimonas sediminis</name>
    <dbReference type="NCBI Taxonomy" id="2590020"/>
    <lineage>
        <taxon>Bacteria</taxon>
        <taxon>Pseudomonadati</taxon>
        <taxon>Campylobacterota</taxon>
        <taxon>Epsilonproteobacteria</taxon>
        <taxon>Campylobacterales</taxon>
        <taxon>Sulfurimonadaceae</taxon>
        <taxon>Sulfurimonas</taxon>
    </lineage>
</organism>
<dbReference type="InterPro" id="IPR053135">
    <property type="entry name" value="AKR2_Oxidoreductase"/>
</dbReference>
<evidence type="ECO:0000313" key="2">
    <source>
        <dbReference type="EMBL" id="QOP42737.1"/>
    </source>
</evidence>
<proteinExistence type="predicted"/>